<dbReference type="OMA" id="WHEWFQA"/>
<feature type="transmembrane region" description="Helical" evidence="1">
    <location>
        <begin position="86"/>
        <end position="104"/>
    </location>
</feature>
<keyword evidence="1" id="KW-0812">Transmembrane</keyword>
<feature type="transmembrane region" description="Helical" evidence="1">
    <location>
        <begin position="32"/>
        <end position="50"/>
    </location>
</feature>
<evidence type="ECO:0000313" key="2">
    <source>
        <dbReference type="EMBL" id="RNF03202.1"/>
    </source>
</evidence>
<keyword evidence="1" id="KW-1133">Transmembrane helix</keyword>
<evidence type="ECO:0000313" key="3">
    <source>
        <dbReference type="Proteomes" id="UP000283634"/>
    </source>
</evidence>
<accession>A0A422NCN8</accession>
<organism evidence="2 3">
    <name type="scientific">Trypanosoma rangeli</name>
    <dbReference type="NCBI Taxonomy" id="5698"/>
    <lineage>
        <taxon>Eukaryota</taxon>
        <taxon>Discoba</taxon>
        <taxon>Euglenozoa</taxon>
        <taxon>Kinetoplastea</taxon>
        <taxon>Metakinetoplastina</taxon>
        <taxon>Trypanosomatida</taxon>
        <taxon>Trypanosomatidae</taxon>
        <taxon>Trypanosoma</taxon>
        <taxon>Herpetosoma</taxon>
    </lineage>
</organism>
<dbReference type="EMBL" id="MKGL01000204">
    <property type="protein sequence ID" value="RNF03202.1"/>
    <property type="molecule type" value="Genomic_DNA"/>
</dbReference>
<feature type="transmembrane region" description="Helical" evidence="1">
    <location>
        <begin position="110"/>
        <end position="131"/>
    </location>
</feature>
<evidence type="ECO:0000256" key="1">
    <source>
        <dbReference type="SAM" id="Phobius"/>
    </source>
</evidence>
<protein>
    <submittedName>
        <fullName evidence="2">Uncharacterized protein</fullName>
    </submittedName>
</protein>
<name>A0A422NCN8_TRYRA</name>
<dbReference type="AlphaFoldDB" id="A0A422NCN8"/>
<dbReference type="RefSeq" id="XP_029237369.1">
    <property type="nucleotide sequence ID" value="XM_029382744.1"/>
</dbReference>
<keyword evidence="1" id="KW-0472">Membrane</keyword>
<keyword evidence="3" id="KW-1185">Reference proteome</keyword>
<dbReference type="Proteomes" id="UP000283634">
    <property type="component" value="Unassembled WGS sequence"/>
</dbReference>
<reference evidence="2 3" key="1">
    <citation type="journal article" date="2018" name="BMC Genomics">
        <title>Genomic comparison of Trypanosoma conorhini and Trypanosoma rangeli to Trypanosoma cruzi strains of high and low virulence.</title>
        <authorList>
            <person name="Bradwell K.R."/>
            <person name="Koparde V.N."/>
            <person name="Matveyev A.V."/>
            <person name="Serrano M.G."/>
            <person name="Alves J.M."/>
            <person name="Parikh H."/>
            <person name="Huang B."/>
            <person name="Lee V."/>
            <person name="Espinosa-Alvarez O."/>
            <person name="Ortiz P.A."/>
            <person name="Costa-Martins A.G."/>
            <person name="Teixeira M.M."/>
            <person name="Buck G.A."/>
        </authorList>
    </citation>
    <scope>NUCLEOTIDE SEQUENCE [LARGE SCALE GENOMIC DNA]</scope>
    <source>
        <strain evidence="2 3">AM80</strain>
    </source>
</reference>
<proteinExistence type="predicted"/>
<dbReference type="GeneID" id="40329815"/>
<comment type="caution">
    <text evidence="2">The sequence shown here is derived from an EMBL/GenBank/DDBJ whole genome shotgun (WGS) entry which is preliminary data.</text>
</comment>
<dbReference type="OrthoDB" id="248228at2759"/>
<sequence length="135" mass="14891">MPVAGGFLFSLREALMWSVVFALCGAAVGDVHSALSTLAFGLIVSLTIPMKLMDIHHMLLADVNGKSSVVKFFKKRDGNARKAKETFLLLTAIVLGASITQPDWHEWFQAWPYPVVTSFALMRAALLLFGLRRKV</sequence>
<gene>
    <name evidence="2" type="ORF">TraAM80_05882</name>
</gene>